<sequence>MCAHTHTHTTTHIHTHVRTYAHTHSTTHIFRHTCAHIHTHTHTHTLNHTYIQTHVRTYTHAHNHTYSHTRAHIHTHIRTQPHIYSDTHVRTYTRTHTRTHSTTHIFRHTCAHTHTHTQPHIYSDTHAHIHTLNHTYIHRHTHTHTHTHVHTQPHIYIHRHTHTLPFIFFFFFFETASHSVARHQAGVQWHDLGSLQPPPPRFKPFSYLSLQSSWDYRRTPPCAANFCIFSRDGVSPCWPGWSRSLDLVIRLPRPPKKYWDYRHEPPHPAYPSFHRWKCGGPVWASDLLKVTQLVSSRAGTRTKSFGSQSTSEGRTKDTLNRKVLEKHRRVKSGVSPAPTSTETRSHGPQWLMHLILPHCLWVPTHPQPLLPTATSARTALVQLRGAQ</sequence>
<name>A0A8I3WMY1_CALJA</name>
<evidence type="ECO:0000256" key="1">
    <source>
        <dbReference type="SAM" id="MobiDB-lite"/>
    </source>
</evidence>
<evidence type="ECO:0000313" key="2">
    <source>
        <dbReference type="Ensembl" id="ENSCJAP00000093037.1"/>
    </source>
</evidence>
<reference evidence="2" key="2">
    <citation type="submission" date="2025-08" db="UniProtKB">
        <authorList>
            <consortium name="Ensembl"/>
        </authorList>
    </citation>
    <scope>IDENTIFICATION</scope>
</reference>
<dbReference type="PANTHER" id="PTHR46254:SF6">
    <property type="entry name" value="HIGH MOBILITY GROUP AT-HOOK 2"/>
    <property type="match status" value="1"/>
</dbReference>
<reference evidence="2" key="3">
    <citation type="submission" date="2025-09" db="UniProtKB">
        <authorList>
            <consortium name="Ensembl"/>
        </authorList>
    </citation>
    <scope>IDENTIFICATION</scope>
</reference>
<proteinExistence type="predicted"/>
<dbReference type="GeneTree" id="ENSGT00940000161627"/>
<dbReference type="Proteomes" id="UP000008225">
    <property type="component" value="Chromosome 10"/>
</dbReference>
<organism evidence="2 3">
    <name type="scientific">Callithrix jacchus</name>
    <name type="common">White-tufted-ear marmoset</name>
    <name type="synonym">Simia Jacchus</name>
    <dbReference type="NCBI Taxonomy" id="9483"/>
    <lineage>
        <taxon>Eukaryota</taxon>
        <taxon>Metazoa</taxon>
        <taxon>Chordata</taxon>
        <taxon>Craniata</taxon>
        <taxon>Vertebrata</taxon>
        <taxon>Euteleostomi</taxon>
        <taxon>Mammalia</taxon>
        <taxon>Eutheria</taxon>
        <taxon>Euarchontoglires</taxon>
        <taxon>Primates</taxon>
        <taxon>Haplorrhini</taxon>
        <taxon>Platyrrhini</taxon>
        <taxon>Cebidae</taxon>
        <taxon>Callitrichinae</taxon>
        <taxon>Callithrix</taxon>
        <taxon>Callithrix</taxon>
    </lineage>
</organism>
<accession>A0A8I3WMY1</accession>
<feature type="region of interest" description="Disordered" evidence="1">
    <location>
        <begin position="299"/>
        <end position="318"/>
    </location>
</feature>
<feature type="compositionally biased region" description="Polar residues" evidence="1">
    <location>
        <begin position="299"/>
        <end position="312"/>
    </location>
</feature>
<reference evidence="2 3" key="1">
    <citation type="submission" date="2009-03" db="EMBL/GenBank/DDBJ databases">
        <authorList>
            <person name="Warren W."/>
            <person name="Ye L."/>
            <person name="Minx P."/>
            <person name="Worley K."/>
            <person name="Gibbs R."/>
            <person name="Wilson R.K."/>
        </authorList>
    </citation>
    <scope>NUCLEOTIDE SEQUENCE [LARGE SCALE GENOMIC DNA]</scope>
</reference>
<dbReference type="AlphaFoldDB" id="A0A8I3WMY1"/>
<dbReference type="PANTHER" id="PTHR46254">
    <property type="entry name" value="PROTEIN GVQW1-RELATED"/>
    <property type="match status" value="1"/>
</dbReference>
<evidence type="ECO:0000313" key="3">
    <source>
        <dbReference type="Proteomes" id="UP000008225"/>
    </source>
</evidence>
<keyword evidence="3" id="KW-1185">Reference proteome</keyword>
<dbReference type="Ensembl" id="ENSCJAT00000122241.1">
    <property type="protein sequence ID" value="ENSCJAP00000093037.1"/>
    <property type="gene ID" value="ENSCJAG00000086993.1"/>
</dbReference>
<protein>
    <submittedName>
        <fullName evidence="2">Uncharacterized protein</fullName>
    </submittedName>
</protein>